<protein>
    <submittedName>
        <fullName evidence="1">Uncharacterized protein</fullName>
    </submittedName>
</protein>
<sequence length="268" mass="30582">MPSSMLRLVTRAWPSALLWIHPTKVPPEIGKRRLEEFLAWVAMLQINEKRQRDRLSLYAFGVITDNLHVSASDAHPHVTIAAATEEMRAQGKHIVIHSRTDTKDHDIAKFAGAKEYPNNIKDTPAEIRQSYLAPFHVHNVLQADTTGAWPVAYFRDSADNADKWFFLNNSNQISYIPQFFSFSSGGSEYLAFFNAKLQRFCRAVFFDQQRPGASFPAPESTNLAPLGGVPEEIQLHIKWGRDMKNLIRFTSADGKKRRSSWRDWRLVG</sequence>
<dbReference type="Proteomes" id="UP000775872">
    <property type="component" value="Unassembled WGS sequence"/>
</dbReference>
<comment type="caution">
    <text evidence="1">The sequence shown here is derived from an EMBL/GenBank/DDBJ whole genome shotgun (WGS) entry which is preliminary data.</text>
</comment>
<accession>A0A9N9W4K9</accession>
<evidence type="ECO:0000313" key="1">
    <source>
        <dbReference type="EMBL" id="CAH0043363.1"/>
    </source>
</evidence>
<organism evidence="1 2">
    <name type="scientific">Clonostachys solani</name>
    <dbReference type="NCBI Taxonomy" id="160281"/>
    <lineage>
        <taxon>Eukaryota</taxon>
        <taxon>Fungi</taxon>
        <taxon>Dikarya</taxon>
        <taxon>Ascomycota</taxon>
        <taxon>Pezizomycotina</taxon>
        <taxon>Sordariomycetes</taxon>
        <taxon>Hypocreomycetidae</taxon>
        <taxon>Hypocreales</taxon>
        <taxon>Bionectriaceae</taxon>
        <taxon>Clonostachys</taxon>
    </lineage>
</organism>
<reference evidence="1" key="1">
    <citation type="submission" date="2021-10" db="EMBL/GenBank/DDBJ databases">
        <authorList>
            <person name="Piombo E."/>
        </authorList>
    </citation>
    <scope>NUCLEOTIDE SEQUENCE</scope>
</reference>
<evidence type="ECO:0000313" key="2">
    <source>
        <dbReference type="Proteomes" id="UP000775872"/>
    </source>
</evidence>
<keyword evidence="2" id="KW-1185">Reference proteome</keyword>
<name>A0A9N9W4K9_9HYPO</name>
<dbReference type="EMBL" id="CABFOC020000003">
    <property type="protein sequence ID" value="CAH0043363.1"/>
    <property type="molecule type" value="Genomic_DNA"/>
</dbReference>
<gene>
    <name evidence="1" type="ORF">CSOL1703_00009300</name>
</gene>
<dbReference type="OrthoDB" id="10476134at2759"/>
<dbReference type="AlphaFoldDB" id="A0A9N9W4K9"/>
<proteinExistence type="predicted"/>